<evidence type="ECO:0000313" key="1">
    <source>
        <dbReference type="EMBL" id="MPN20754.1"/>
    </source>
</evidence>
<accession>A0A645G9K8</accession>
<name>A0A645G9K8_9ZZZZ</name>
<organism evidence="1">
    <name type="scientific">bioreactor metagenome</name>
    <dbReference type="NCBI Taxonomy" id="1076179"/>
    <lineage>
        <taxon>unclassified sequences</taxon>
        <taxon>metagenomes</taxon>
        <taxon>ecological metagenomes</taxon>
    </lineage>
</organism>
<comment type="caution">
    <text evidence="1">The sequence shown here is derived from an EMBL/GenBank/DDBJ whole genome shotgun (WGS) entry which is preliminary data.</text>
</comment>
<proteinExistence type="predicted"/>
<protein>
    <submittedName>
        <fullName evidence="1">Uncharacterized protein</fullName>
    </submittedName>
</protein>
<reference evidence="1" key="1">
    <citation type="submission" date="2019-08" db="EMBL/GenBank/DDBJ databases">
        <authorList>
            <person name="Kucharzyk K."/>
            <person name="Murdoch R.W."/>
            <person name="Higgins S."/>
            <person name="Loffler F."/>
        </authorList>
    </citation>
    <scope>NUCLEOTIDE SEQUENCE</scope>
</reference>
<gene>
    <name evidence="1" type="ORF">SDC9_168133</name>
</gene>
<sequence length="102" mass="11006">MESNPAETFPSSPPRIKKVAKIGPKIQAKPLNDCEKLMRLSADSLSPSLVVYGLAAVSSVAKPQPRINKPIRNNTYDALIEAGTIRKAPAEKSSKPIMIPLL</sequence>
<dbReference type="EMBL" id="VSSQ01068589">
    <property type="protein sequence ID" value="MPN20754.1"/>
    <property type="molecule type" value="Genomic_DNA"/>
</dbReference>
<dbReference type="AlphaFoldDB" id="A0A645G9K8"/>